<dbReference type="InterPro" id="IPR036410">
    <property type="entry name" value="HSP_DnaJ_Cys-rich_dom_sf"/>
</dbReference>
<dbReference type="GO" id="GO:0005524">
    <property type="term" value="F:ATP binding"/>
    <property type="evidence" value="ECO:0007669"/>
    <property type="project" value="InterPro"/>
</dbReference>
<feature type="domain" description="CR-type" evidence="14">
    <location>
        <begin position="121"/>
        <end position="203"/>
    </location>
</feature>
<dbReference type="Pfam" id="PF01556">
    <property type="entry name" value="DnaJ_C"/>
    <property type="match status" value="1"/>
</dbReference>
<dbReference type="FunFam" id="2.10.230.10:FF:000002">
    <property type="entry name" value="Molecular chaperone DnaJ"/>
    <property type="match status" value="1"/>
</dbReference>
<evidence type="ECO:0000256" key="6">
    <source>
        <dbReference type="ARBA" id="ARBA00022833"/>
    </source>
</evidence>
<dbReference type="Gene3D" id="2.10.230.10">
    <property type="entry name" value="Heat shock protein DnaJ, cysteine-rich domain"/>
    <property type="match status" value="1"/>
</dbReference>
<dbReference type="GO" id="GO:0005737">
    <property type="term" value="C:cytoplasm"/>
    <property type="evidence" value="ECO:0007669"/>
    <property type="project" value="UniProtKB-SubCell"/>
</dbReference>
<organism evidence="15 16">
    <name type="scientific">Klugiella xanthotipulae</name>
    <dbReference type="NCBI Taxonomy" id="244735"/>
    <lineage>
        <taxon>Bacteria</taxon>
        <taxon>Bacillati</taxon>
        <taxon>Actinomycetota</taxon>
        <taxon>Actinomycetes</taxon>
        <taxon>Micrococcales</taxon>
        <taxon>Microbacteriaceae</taxon>
        <taxon>Klugiella</taxon>
    </lineage>
</organism>
<dbReference type="EMBL" id="VFPN01000003">
    <property type="protein sequence ID" value="TQM61260.1"/>
    <property type="molecule type" value="Genomic_DNA"/>
</dbReference>
<accession>A0A543HSG1</accession>
<dbReference type="NCBIfam" id="NF008035">
    <property type="entry name" value="PRK10767.1"/>
    <property type="match status" value="1"/>
</dbReference>
<evidence type="ECO:0000256" key="3">
    <source>
        <dbReference type="ARBA" id="ARBA00022723"/>
    </source>
</evidence>
<dbReference type="Pfam" id="PF00684">
    <property type="entry name" value="DnaJ_CXXCXGXG"/>
    <property type="match status" value="1"/>
</dbReference>
<evidence type="ECO:0000259" key="13">
    <source>
        <dbReference type="PROSITE" id="PS50076"/>
    </source>
</evidence>
<evidence type="ECO:0000256" key="5">
    <source>
        <dbReference type="ARBA" id="ARBA00022771"/>
    </source>
</evidence>
<dbReference type="CDD" id="cd10747">
    <property type="entry name" value="DnaJ_C"/>
    <property type="match status" value="1"/>
</dbReference>
<evidence type="ECO:0000256" key="10">
    <source>
        <dbReference type="ARBA" id="ARBA00067609"/>
    </source>
</evidence>
<dbReference type="SUPFAM" id="SSF46565">
    <property type="entry name" value="Chaperone J-domain"/>
    <property type="match status" value="1"/>
</dbReference>
<feature type="domain" description="J" evidence="13">
    <location>
        <begin position="3"/>
        <end position="67"/>
    </location>
</feature>
<keyword evidence="7 11" id="KW-0346">Stress response</keyword>
<dbReference type="SUPFAM" id="SSF57938">
    <property type="entry name" value="DnaJ/Hsp40 cysteine-rich domain"/>
    <property type="match status" value="1"/>
</dbReference>
<keyword evidence="8 11" id="KW-0143">Chaperone</keyword>
<dbReference type="AlphaFoldDB" id="A0A543HSG1"/>
<dbReference type="RefSeq" id="WP_141918402.1">
    <property type="nucleotide sequence ID" value="NZ_BAAAYS010000004.1"/>
</dbReference>
<comment type="similarity">
    <text evidence="9 11">Belongs to the DnaJ family.</text>
</comment>
<name>A0A543HSG1_9MICO</name>
<dbReference type="InterPro" id="IPR008971">
    <property type="entry name" value="HSP40/DnaJ_pept-bd"/>
</dbReference>
<evidence type="ECO:0000256" key="1">
    <source>
        <dbReference type="ARBA" id="ARBA00022490"/>
    </source>
</evidence>
<dbReference type="GO" id="GO:0008270">
    <property type="term" value="F:zinc ion binding"/>
    <property type="evidence" value="ECO:0007669"/>
    <property type="project" value="UniProtKB-UniRule"/>
</dbReference>
<dbReference type="PROSITE" id="PS00636">
    <property type="entry name" value="DNAJ_1"/>
    <property type="match status" value="1"/>
</dbReference>
<evidence type="ECO:0000313" key="16">
    <source>
        <dbReference type="Proteomes" id="UP000318331"/>
    </source>
</evidence>
<comment type="caution">
    <text evidence="11">Lacks conserved residue(s) required for the propagation of feature annotation.</text>
</comment>
<dbReference type="PANTHER" id="PTHR43096:SF48">
    <property type="entry name" value="CHAPERONE PROTEIN DNAJ"/>
    <property type="match status" value="1"/>
</dbReference>
<comment type="cofactor">
    <cofactor evidence="11">
        <name>Zn(2+)</name>
        <dbReference type="ChEBI" id="CHEBI:29105"/>
    </cofactor>
    <text evidence="11">Binds 2 Zn(2+) ions per monomer.</text>
</comment>
<dbReference type="InterPro" id="IPR012724">
    <property type="entry name" value="DnaJ"/>
</dbReference>
<comment type="subunit">
    <text evidence="11">Homodimer.</text>
</comment>
<dbReference type="Gene3D" id="2.60.260.20">
    <property type="entry name" value="Urease metallochaperone UreE, N-terminal domain"/>
    <property type="match status" value="2"/>
</dbReference>
<feature type="binding site" evidence="11">
    <location>
        <position position="134"/>
    </location>
    <ligand>
        <name>Zn(2+)</name>
        <dbReference type="ChEBI" id="CHEBI:29105"/>
        <label>1</label>
    </ligand>
</feature>
<evidence type="ECO:0000256" key="9">
    <source>
        <dbReference type="ARBA" id="ARBA00061004"/>
    </source>
</evidence>
<dbReference type="InterPro" id="IPR001305">
    <property type="entry name" value="HSP_DnaJ_Cys-rich_dom"/>
</dbReference>
<dbReference type="Proteomes" id="UP000318331">
    <property type="component" value="Unassembled WGS sequence"/>
</dbReference>
<dbReference type="PRINTS" id="PR00625">
    <property type="entry name" value="JDOMAIN"/>
</dbReference>
<dbReference type="GO" id="GO:0051082">
    <property type="term" value="F:unfolded protein binding"/>
    <property type="evidence" value="ECO:0007669"/>
    <property type="project" value="UniProtKB-UniRule"/>
</dbReference>
<feature type="zinc finger region" description="CR-type" evidence="12">
    <location>
        <begin position="121"/>
        <end position="203"/>
    </location>
</feature>
<evidence type="ECO:0000256" key="12">
    <source>
        <dbReference type="PROSITE-ProRule" id="PRU00546"/>
    </source>
</evidence>
<dbReference type="GO" id="GO:0006260">
    <property type="term" value="P:DNA replication"/>
    <property type="evidence" value="ECO:0007669"/>
    <property type="project" value="UniProtKB-KW"/>
</dbReference>
<dbReference type="GO" id="GO:0009408">
    <property type="term" value="P:response to heat"/>
    <property type="evidence" value="ECO:0007669"/>
    <property type="project" value="InterPro"/>
</dbReference>
<keyword evidence="5 11" id="KW-0863">Zinc-finger</keyword>
<evidence type="ECO:0000256" key="7">
    <source>
        <dbReference type="ARBA" id="ARBA00023016"/>
    </source>
</evidence>
<evidence type="ECO:0000256" key="4">
    <source>
        <dbReference type="ARBA" id="ARBA00022737"/>
    </source>
</evidence>
<dbReference type="PANTHER" id="PTHR43096">
    <property type="entry name" value="DNAJ HOMOLOG 1, MITOCHONDRIAL-RELATED"/>
    <property type="match status" value="1"/>
</dbReference>
<evidence type="ECO:0000256" key="2">
    <source>
        <dbReference type="ARBA" id="ARBA00022705"/>
    </source>
</evidence>
<dbReference type="InterPro" id="IPR002939">
    <property type="entry name" value="DnaJ_C"/>
</dbReference>
<keyword evidence="6 11" id="KW-0862">Zinc</keyword>
<feature type="binding site" evidence="11">
    <location>
        <position position="191"/>
    </location>
    <ligand>
        <name>Zn(2+)</name>
        <dbReference type="ChEBI" id="CHEBI:29105"/>
        <label>1</label>
    </ligand>
</feature>
<keyword evidence="2 11" id="KW-0235">DNA replication</keyword>
<feature type="binding site" evidence="11">
    <location>
        <position position="154"/>
    </location>
    <ligand>
        <name>Zn(2+)</name>
        <dbReference type="ChEBI" id="CHEBI:29105"/>
        <label>2</label>
    </ligand>
</feature>
<feature type="binding site" evidence="11">
    <location>
        <position position="180"/>
    </location>
    <ligand>
        <name>Zn(2+)</name>
        <dbReference type="ChEBI" id="CHEBI:29105"/>
        <label>2</label>
    </ligand>
</feature>
<keyword evidence="16" id="KW-1185">Reference proteome</keyword>
<dbReference type="GO" id="GO:0031072">
    <property type="term" value="F:heat shock protein binding"/>
    <property type="evidence" value="ECO:0007669"/>
    <property type="project" value="InterPro"/>
</dbReference>
<dbReference type="CDD" id="cd10719">
    <property type="entry name" value="DnaJ_zf"/>
    <property type="match status" value="1"/>
</dbReference>
<keyword evidence="3 11" id="KW-0479">Metal-binding</keyword>
<reference evidence="15 16" key="1">
    <citation type="submission" date="2019-06" db="EMBL/GenBank/DDBJ databases">
        <title>Sequencing the genomes of 1000 actinobacteria strains.</title>
        <authorList>
            <person name="Klenk H.-P."/>
        </authorList>
    </citation>
    <scope>NUCLEOTIDE SEQUENCE [LARGE SCALE GENOMIC DNA]</scope>
    <source>
        <strain evidence="15 16">DSM 18031</strain>
    </source>
</reference>
<keyword evidence="1 11" id="KW-0963">Cytoplasm</keyword>
<evidence type="ECO:0000313" key="15">
    <source>
        <dbReference type="EMBL" id="TQM61260.1"/>
    </source>
</evidence>
<dbReference type="SMART" id="SM00271">
    <property type="entry name" value="DnaJ"/>
    <property type="match status" value="1"/>
</dbReference>
<dbReference type="PROSITE" id="PS51188">
    <property type="entry name" value="ZF_CR"/>
    <property type="match status" value="1"/>
</dbReference>
<dbReference type="HAMAP" id="MF_01152">
    <property type="entry name" value="DnaJ"/>
    <property type="match status" value="1"/>
</dbReference>
<keyword evidence="4 11" id="KW-0677">Repeat</keyword>
<dbReference type="Gene3D" id="1.10.287.110">
    <property type="entry name" value="DnaJ domain"/>
    <property type="match status" value="1"/>
</dbReference>
<dbReference type="SUPFAM" id="SSF49493">
    <property type="entry name" value="HSP40/DnaJ peptide-binding domain"/>
    <property type="match status" value="2"/>
</dbReference>
<feature type="binding site" evidence="11">
    <location>
        <position position="137"/>
    </location>
    <ligand>
        <name>Zn(2+)</name>
        <dbReference type="ChEBI" id="CHEBI:29105"/>
        <label>1</label>
    </ligand>
</feature>
<proteinExistence type="inferred from homology"/>
<comment type="function">
    <text evidence="11">Participates actively in the response to hyperosmotic and heat shock by preventing the aggregation of stress-denatured proteins and by disaggregating proteins, also in an autonomous, DnaK-independent fashion. Unfolded proteins bind initially to DnaJ; upon interaction with the DnaJ-bound protein, DnaK hydrolyzes its bound ATP, resulting in the formation of a stable complex. GrpE releases ADP from DnaK; ATP binding to DnaK triggers the release of the substrate protein, thus completing the reaction cycle. Several rounds of ATP-dependent interactions between DnaJ, DnaK and GrpE are required for fully efficient folding. Also involved, together with DnaK and GrpE, in the DNA replication of plasmids through activation of initiation proteins.</text>
</comment>
<dbReference type="OrthoDB" id="9779889at2"/>
<comment type="caution">
    <text evidence="15">The sequence shown here is derived from an EMBL/GenBank/DDBJ whole genome shotgun (WGS) entry which is preliminary data.</text>
</comment>
<dbReference type="InterPro" id="IPR036869">
    <property type="entry name" value="J_dom_sf"/>
</dbReference>
<sequence length="367" mass="39446">MADHYDVLGVSREATPDEIKKAYRKLARELHPDVNPDPAAAEKFKDVTHAYDVLSDPQQRQQYDLGGGPGGAGGNFTGFGDIFETFFGGGFSGNSGPRERAERGQDALIRVDVELDDIVFGTSREVTIDTAVTCATCYGSCCQPGTSPATCDVCHGRGVIQRQVRSLFGNVVTNHPCGSCQGYGTTIPHPCPDCAGNGRTRAQRTITVEVPSGIDSGARMQLRGGGEAGPAGGPNGDLFIEFRIAHHDIFSRDGEDLLCTLEVAMTDAILGTTTSIRSLDGEVPIDIKAGSQSAEVITVKGRGITKMRGNTRGDLKIALQILTPQRLNHKERELVRQLAESSQPPAPELGHFQQGMFSKLRDRFFRG</sequence>
<dbReference type="CDD" id="cd06257">
    <property type="entry name" value="DnaJ"/>
    <property type="match status" value="1"/>
</dbReference>
<dbReference type="InterPro" id="IPR001623">
    <property type="entry name" value="DnaJ_domain"/>
</dbReference>
<dbReference type="FunFam" id="2.60.260.20:FF:000005">
    <property type="entry name" value="Chaperone protein dnaJ 1, mitochondrial"/>
    <property type="match status" value="1"/>
</dbReference>
<gene>
    <name evidence="11" type="primary">dnaJ</name>
    <name evidence="15" type="ORF">FB466_2203</name>
</gene>
<dbReference type="PROSITE" id="PS50076">
    <property type="entry name" value="DNAJ_2"/>
    <property type="match status" value="1"/>
</dbReference>
<evidence type="ECO:0000256" key="11">
    <source>
        <dbReference type="HAMAP-Rule" id="MF_01152"/>
    </source>
</evidence>
<comment type="subcellular location">
    <subcellularLocation>
        <location evidence="11">Cytoplasm</location>
    </subcellularLocation>
</comment>
<dbReference type="InterPro" id="IPR018253">
    <property type="entry name" value="DnaJ_domain_CS"/>
</dbReference>
<dbReference type="GO" id="GO:0042026">
    <property type="term" value="P:protein refolding"/>
    <property type="evidence" value="ECO:0007669"/>
    <property type="project" value="TreeGrafter"/>
</dbReference>
<feature type="binding site" evidence="11">
    <location>
        <position position="151"/>
    </location>
    <ligand>
        <name>Zn(2+)</name>
        <dbReference type="ChEBI" id="CHEBI:29105"/>
        <label>2</label>
    </ligand>
</feature>
<evidence type="ECO:0000259" key="14">
    <source>
        <dbReference type="PROSITE" id="PS51188"/>
    </source>
</evidence>
<comment type="domain">
    <text evidence="11">The J domain is necessary and sufficient to stimulate DnaK ATPase activity. Zinc center 1 plays an important role in the autonomous, DnaK-independent chaperone activity of DnaJ. Zinc center 2 is essential for interaction with DnaK and for DnaJ activity.</text>
</comment>
<feature type="binding site" evidence="11">
    <location>
        <position position="177"/>
    </location>
    <ligand>
        <name>Zn(2+)</name>
        <dbReference type="ChEBI" id="CHEBI:29105"/>
        <label>2</label>
    </ligand>
</feature>
<protein>
    <recommendedName>
        <fullName evidence="10 11">Chaperone protein DnaJ</fullName>
    </recommendedName>
</protein>
<evidence type="ECO:0000256" key="8">
    <source>
        <dbReference type="ARBA" id="ARBA00023186"/>
    </source>
</evidence>
<feature type="binding site" evidence="11">
    <location>
        <position position="194"/>
    </location>
    <ligand>
        <name>Zn(2+)</name>
        <dbReference type="ChEBI" id="CHEBI:29105"/>
        <label>1</label>
    </ligand>
</feature>
<dbReference type="Pfam" id="PF00226">
    <property type="entry name" value="DnaJ"/>
    <property type="match status" value="1"/>
</dbReference>